<sequence>MSDFRGLIPGNWSRALVTCPDVPEEAVRRELAVNWRESSDHVPVADGQQIVVIVQGDKVSRVDTSSRKSIDLCGGSKYPRTVKPSTKVELSEQKWSDGTTYLQAGY</sequence>
<evidence type="ECO:0000313" key="2">
    <source>
        <dbReference type="Proteomes" id="UP000320806"/>
    </source>
</evidence>
<dbReference type="Proteomes" id="UP000320806">
    <property type="component" value="Unassembled WGS sequence"/>
</dbReference>
<accession>A0A542EBY4</accession>
<dbReference type="EMBL" id="VFMO01000001">
    <property type="protein sequence ID" value="TQJ12847.1"/>
    <property type="molecule type" value="Genomic_DNA"/>
</dbReference>
<protein>
    <submittedName>
        <fullName evidence="1">Uncharacterized protein</fullName>
    </submittedName>
</protein>
<proteinExistence type="predicted"/>
<keyword evidence="2" id="KW-1185">Reference proteome</keyword>
<reference evidence="1 2" key="1">
    <citation type="submission" date="2019-06" db="EMBL/GenBank/DDBJ databases">
        <title>Sequencing the genomes of 1000 actinobacteria strains.</title>
        <authorList>
            <person name="Klenk H.-P."/>
        </authorList>
    </citation>
    <scope>NUCLEOTIDE SEQUENCE [LARGE SCALE GENOMIC DNA]</scope>
    <source>
        <strain evidence="1 2">DSM 19828</strain>
    </source>
</reference>
<dbReference type="AlphaFoldDB" id="A0A542EBY4"/>
<comment type="caution">
    <text evidence="1">The sequence shown here is derived from an EMBL/GenBank/DDBJ whole genome shotgun (WGS) entry which is preliminary data.</text>
</comment>
<evidence type="ECO:0000313" key="1">
    <source>
        <dbReference type="EMBL" id="TQJ12847.1"/>
    </source>
</evidence>
<organism evidence="1 2">
    <name type="scientific">Yimella lutea</name>
    <dbReference type="NCBI Taxonomy" id="587872"/>
    <lineage>
        <taxon>Bacteria</taxon>
        <taxon>Bacillati</taxon>
        <taxon>Actinomycetota</taxon>
        <taxon>Actinomycetes</taxon>
        <taxon>Micrococcales</taxon>
        <taxon>Dermacoccaceae</taxon>
        <taxon>Yimella</taxon>
    </lineage>
</organism>
<gene>
    <name evidence="1" type="ORF">FB459_0214</name>
</gene>
<name>A0A542EBY4_9MICO</name>